<evidence type="ECO:0000256" key="1">
    <source>
        <dbReference type="SAM" id="SignalP"/>
    </source>
</evidence>
<sequence length="310" mass="33447">MKRMISTLMATILLALSFAVPVFAQESSDNSVLIDSLLEERAALICLEKWNEVDSLDQQLESLGVEKLTAAEVDERFGSINGATPYVSKPASTNVTWLSSRTNYTYKGVTYEIQTLTAQPNQNNSNLKNSGSRSIASSYKWKVGSMNALSVVGSSLAGEIPGASLALSVYDTISGFVSGISKTTEISSAEIVYSYAHITTASFKYVKIKGQSDDYQNLTYISTKGTTAVGYQYPTFTYSGGSVKPNVIQGNRTITSTPSGYNSNVNAVKAYSDPYAARRSYVGSVKITGLESKSVSSIYPVCPEFPAHIY</sequence>
<dbReference type="EMBL" id="CVRR01000013">
    <property type="protein sequence ID" value="CRL36580.1"/>
    <property type="molecule type" value="Genomic_DNA"/>
</dbReference>
<evidence type="ECO:0000313" key="2">
    <source>
        <dbReference type="EMBL" id="CRL36580.1"/>
    </source>
</evidence>
<dbReference type="Proteomes" id="UP000049979">
    <property type="component" value="Unassembled WGS sequence"/>
</dbReference>
<proteinExistence type="predicted"/>
<keyword evidence="3" id="KW-1185">Reference proteome</keyword>
<keyword evidence="1" id="KW-0732">Signal</keyword>
<dbReference type="OrthoDB" id="2112749at2"/>
<feature type="chain" id="PRO_5005806662" evidence="1">
    <location>
        <begin position="25"/>
        <end position="310"/>
    </location>
</feature>
<protein>
    <submittedName>
        <fullName evidence="2">Uncharacterized protein</fullName>
    </submittedName>
</protein>
<reference evidence="3" key="1">
    <citation type="submission" date="2015-05" db="EMBL/GenBank/DDBJ databases">
        <authorList>
            <consortium name="Pathogen Informatics"/>
        </authorList>
    </citation>
    <scope>NUCLEOTIDE SEQUENCE [LARGE SCALE GENOMIC DNA]</scope>
    <source>
        <strain evidence="3">M72</strain>
    </source>
</reference>
<dbReference type="AlphaFoldDB" id="A0A0M6WLC0"/>
<evidence type="ECO:0000313" key="3">
    <source>
        <dbReference type="Proteomes" id="UP000049979"/>
    </source>
</evidence>
<feature type="signal peptide" evidence="1">
    <location>
        <begin position="1"/>
        <end position="24"/>
    </location>
</feature>
<organism evidence="2 3">
    <name type="scientific">Roseburia faecis</name>
    <dbReference type="NCBI Taxonomy" id="301302"/>
    <lineage>
        <taxon>Bacteria</taxon>
        <taxon>Bacillati</taxon>
        <taxon>Bacillota</taxon>
        <taxon>Clostridia</taxon>
        <taxon>Lachnospirales</taxon>
        <taxon>Lachnospiraceae</taxon>
        <taxon>Roseburia</taxon>
    </lineage>
</organism>
<gene>
    <name evidence="2" type="ORF">M72_26591</name>
</gene>
<accession>A0A0M6WLC0</accession>
<dbReference type="RefSeq" id="WP_055067553.1">
    <property type="nucleotide sequence ID" value="NZ_CP173697.1"/>
</dbReference>
<name>A0A0M6WLC0_9FIRM</name>